<dbReference type="EMBL" id="JARK01000066">
    <property type="protein sequence ID" value="EYC44276.1"/>
    <property type="molecule type" value="Genomic_DNA"/>
</dbReference>
<evidence type="ECO:0000259" key="9">
    <source>
        <dbReference type="Pfam" id="PF00288"/>
    </source>
</evidence>
<dbReference type="SUPFAM" id="SSF54211">
    <property type="entry name" value="Ribosomal protein S5 domain 2-like"/>
    <property type="match status" value="1"/>
</dbReference>
<dbReference type="FunFam" id="3.30.70.890:FF:000001">
    <property type="entry name" value="Galactokinase"/>
    <property type="match status" value="1"/>
</dbReference>
<keyword evidence="12" id="KW-1185">Reference proteome</keyword>
<evidence type="ECO:0000259" key="10">
    <source>
        <dbReference type="Pfam" id="PF08544"/>
    </source>
</evidence>
<dbReference type="Pfam" id="PF08544">
    <property type="entry name" value="GHMP_kinases_C"/>
    <property type="match status" value="1"/>
</dbReference>
<dbReference type="PRINTS" id="PR00959">
    <property type="entry name" value="MEVGALKINASE"/>
</dbReference>
<reference evidence="12" key="1">
    <citation type="journal article" date="2015" name="Nat. Genet.">
        <title>The genome and transcriptome of the zoonotic hookworm Ancylostoma ceylanicum identify infection-specific gene families.</title>
        <authorList>
            <person name="Schwarz E.M."/>
            <person name="Hu Y."/>
            <person name="Antoshechkin I."/>
            <person name="Miller M.M."/>
            <person name="Sternberg P.W."/>
            <person name="Aroian R.V."/>
        </authorList>
    </citation>
    <scope>NUCLEOTIDE SEQUENCE</scope>
    <source>
        <strain evidence="12">HY135</strain>
    </source>
</reference>
<accession>A0A016WXF9</accession>
<evidence type="ECO:0000256" key="4">
    <source>
        <dbReference type="ARBA" id="ARBA00022741"/>
    </source>
</evidence>
<evidence type="ECO:0000256" key="3">
    <source>
        <dbReference type="ARBA" id="ARBA00022723"/>
    </source>
</evidence>
<evidence type="ECO:0000256" key="2">
    <source>
        <dbReference type="ARBA" id="ARBA00022679"/>
    </source>
</evidence>
<protein>
    <recommendedName>
        <fullName evidence="13">Galactokinase</fullName>
    </recommendedName>
</protein>
<dbReference type="Gene3D" id="3.30.70.890">
    <property type="entry name" value="GHMP kinase, C-terminal domain"/>
    <property type="match status" value="1"/>
</dbReference>
<evidence type="ECO:0000256" key="8">
    <source>
        <dbReference type="ARBA" id="ARBA00023277"/>
    </source>
</evidence>
<keyword evidence="4" id="KW-0547">Nucleotide-binding</keyword>
<name>A0A016WXF9_9BILA</name>
<feature type="domain" description="GHMP kinase C-terminal" evidence="10">
    <location>
        <begin position="263"/>
        <end position="339"/>
    </location>
</feature>
<dbReference type="OrthoDB" id="275179at2759"/>
<dbReference type="InterPro" id="IPR014721">
    <property type="entry name" value="Ribsml_uS5_D2-typ_fold_subgr"/>
</dbReference>
<evidence type="ECO:0008006" key="13">
    <source>
        <dbReference type="Google" id="ProtNLM"/>
    </source>
</evidence>
<dbReference type="PANTHER" id="PTHR10457">
    <property type="entry name" value="MEVALONATE KINASE/GALACTOKINASE"/>
    <property type="match status" value="1"/>
</dbReference>
<dbReference type="Pfam" id="PF00288">
    <property type="entry name" value="GHMP_kinases_N"/>
    <property type="match status" value="1"/>
</dbReference>
<dbReference type="InterPro" id="IPR006203">
    <property type="entry name" value="GHMP_knse_ATP-bd_CS"/>
</dbReference>
<dbReference type="InterPro" id="IPR013750">
    <property type="entry name" value="GHMP_kinase_C_dom"/>
</dbReference>
<proteinExistence type="inferred from homology"/>
<sequence length="509" mass="57003">MIEDGAVCSNINEGTRRRRGRDAGRMAWAIPLYTVVLGRKANDQKRGFTNVFSSHFPDPLVIQRPYDRIVTKCLTWGRYIQGILALTGCGLCFDVVVHSNIPLGSGLSSSAALELASYHFVSQFFPEPLPRGVRSAELCRRVEHEYAEVPCGIMDQFVIALAEHAHALRIDCRSLSYDLIPMSISHDALFLIVNSGVHHMHSGGEYAKRRKMVEEALRVLNVSSWRDATHELLREKSYLLDAVTLDCALHVVDEIERTIKASEALLDNDITHFGRYMCESHNSLKDKYRVSCPEIDELITLALSCEGVFGSRMTGGGFGGCTVSLVKKESLEDVKNYIKTQPLNTVVGAEIQIILASSNFYSMASRTPKVPINKTVPSGPETAETSIFSHLTATWVHHSHCIITFSSYRRPIFRRTTEEEPLHSMKVNLCRMRLLFSSSSLPKFNSCVRRLSGCTAVVDSKRCANGAMMCVICEIRLHSQILSSQFEVMQLGHRCYTCHKFGMEVRLCT</sequence>
<dbReference type="Proteomes" id="UP000024635">
    <property type="component" value="Unassembled WGS sequence"/>
</dbReference>
<comment type="caution">
    <text evidence="11">The sequence shown here is derived from an EMBL/GenBank/DDBJ whole genome shotgun (WGS) entry which is preliminary data.</text>
</comment>
<dbReference type="PROSITE" id="PS00627">
    <property type="entry name" value="GHMP_KINASES_ATP"/>
    <property type="match status" value="1"/>
</dbReference>
<keyword evidence="8" id="KW-0119">Carbohydrate metabolism</keyword>
<evidence type="ECO:0000256" key="6">
    <source>
        <dbReference type="ARBA" id="ARBA00022840"/>
    </source>
</evidence>
<dbReference type="GO" id="GO:0006012">
    <property type="term" value="P:galactose metabolic process"/>
    <property type="evidence" value="ECO:0007669"/>
    <property type="project" value="TreeGrafter"/>
</dbReference>
<keyword evidence="3" id="KW-0479">Metal-binding</keyword>
<dbReference type="Gene3D" id="3.30.230.10">
    <property type="match status" value="1"/>
</dbReference>
<gene>
    <name evidence="11" type="primary">Acey_s0466.g1968</name>
    <name evidence="11" type="ORF">Y032_0466g1968</name>
</gene>
<feature type="domain" description="GHMP kinase N-terminal" evidence="9">
    <location>
        <begin position="92"/>
        <end position="161"/>
    </location>
</feature>
<evidence type="ECO:0000256" key="5">
    <source>
        <dbReference type="ARBA" id="ARBA00022777"/>
    </source>
</evidence>
<evidence type="ECO:0000256" key="7">
    <source>
        <dbReference type="ARBA" id="ARBA00022842"/>
    </source>
</evidence>
<evidence type="ECO:0000313" key="11">
    <source>
        <dbReference type="EMBL" id="EYC44276.1"/>
    </source>
</evidence>
<evidence type="ECO:0000313" key="12">
    <source>
        <dbReference type="Proteomes" id="UP000024635"/>
    </source>
</evidence>
<dbReference type="AlphaFoldDB" id="A0A016WXF9"/>
<keyword evidence="2" id="KW-0808">Transferase</keyword>
<dbReference type="InterPro" id="IPR036554">
    <property type="entry name" value="GHMP_kinase_C_sf"/>
</dbReference>
<evidence type="ECO:0000256" key="1">
    <source>
        <dbReference type="ARBA" id="ARBA00006566"/>
    </source>
</evidence>
<dbReference type="GO" id="GO:0004335">
    <property type="term" value="F:galactokinase activity"/>
    <property type="evidence" value="ECO:0007669"/>
    <property type="project" value="TreeGrafter"/>
</dbReference>
<dbReference type="PANTHER" id="PTHR10457:SF7">
    <property type="entry name" value="GALACTOKINASE-RELATED"/>
    <property type="match status" value="1"/>
</dbReference>
<dbReference type="InterPro" id="IPR020568">
    <property type="entry name" value="Ribosomal_Su5_D2-typ_SF"/>
</dbReference>
<organism evidence="11 12">
    <name type="scientific">Ancylostoma ceylanicum</name>
    <dbReference type="NCBI Taxonomy" id="53326"/>
    <lineage>
        <taxon>Eukaryota</taxon>
        <taxon>Metazoa</taxon>
        <taxon>Ecdysozoa</taxon>
        <taxon>Nematoda</taxon>
        <taxon>Chromadorea</taxon>
        <taxon>Rhabditida</taxon>
        <taxon>Rhabditina</taxon>
        <taxon>Rhabditomorpha</taxon>
        <taxon>Strongyloidea</taxon>
        <taxon>Ancylostomatidae</taxon>
        <taxon>Ancylostomatinae</taxon>
        <taxon>Ancylostoma</taxon>
    </lineage>
</organism>
<dbReference type="InterPro" id="IPR006204">
    <property type="entry name" value="GHMP_kinase_N_dom"/>
</dbReference>
<keyword evidence="7" id="KW-0460">Magnesium</keyword>
<dbReference type="STRING" id="53326.A0A016WXF9"/>
<dbReference type="GO" id="GO:0046872">
    <property type="term" value="F:metal ion binding"/>
    <property type="evidence" value="ECO:0007669"/>
    <property type="project" value="UniProtKB-KW"/>
</dbReference>
<dbReference type="GO" id="GO:0005524">
    <property type="term" value="F:ATP binding"/>
    <property type="evidence" value="ECO:0007669"/>
    <property type="project" value="UniProtKB-KW"/>
</dbReference>
<dbReference type="SUPFAM" id="SSF55060">
    <property type="entry name" value="GHMP Kinase, C-terminal domain"/>
    <property type="match status" value="1"/>
</dbReference>
<dbReference type="GO" id="GO:0005829">
    <property type="term" value="C:cytosol"/>
    <property type="evidence" value="ECO:0007669"/>
    <property type="project" value="TreeGrafter"/>
</dbReference>
<keyword evidence="6" id="KW-0067">ATP-binding</keyword>
<comment type="similarity">
    <text evidence="1">Belongs to the GHMP kinase family. GalK subfamily.</text>
</comment>
<keyword evidence="5" id="KW-0418">Kinase</keyword>